<feature type="domain" description="Zn(2)-C6 fungal-type" evidence="3">
    <location>
        <begin position="28"/>
        <end position="56"/>
    </location>
</feature>
<dbReference type="AlphaFoldDB" id="A0A8H4XA65"/>
<dbReference type="InterPro" id="IPR001138">
    <property type="entry name" value="Zn2Cys6_DnaBD"/>
</dbReference>
<sequence>MLLFARTAPPRAPKRRSRAGPKLIPALQKKKCDETRPSCQRCLESDQECVFEPIRPRRRREKASFSFPDSTIPIVPLPNGVATGYQQEETRDWGVKQGHISGTAVNHAEPFPAVCPLQNTHLTHSCLETGYPFAIWSTPPEDGYRCLVGDYQANHASVQEAHGEVVESAINNESEFDETMLQALIDVLGYDTDAMTFNPWSQPSSFDLGPMSTGNSSSFSQAA</sequence>
<feature type="region of interest" description="Disordered" evidence="2">
    <location>
        <begin position="1"/>
        <end position="20"/>
    </location>
</feature>
<organism evidence="4 5">
    <name type="scientific">Fusarium sarcochroum</name>
    <dbReference type="NCBI Taxonomy" id="1208366"/>
    <lineage>
        <taxon>Eukaryota</taxon>
        <taxon>Fungi</taxon>
        <taxon>Dikarya</taxon>
        <taxon>Ascomycota</taxon>
        <taxon>Pezizomycotina</taxon>
        <taxon>Sordariomycetes</taxon>
        <taxon>Hypocreomycetidae</taxon>
        <taxon>Hypocreales</taxon>
        <taxon>Nectriaceae</taxon>
        <taxon>Fusarium</taxon>
        <taxon>Fusarium lateritium species complex</taxon>
    </lineage>
</organism>
<reference evidence="4" key="1">
    <citation type="journal article" date="2020" name="BMC Genomics">
        <title>Correction to: Identification and distribution of gene clusters required for synthesis of sphingolipid metabolism inhibitors in diverse species of the filamentous fungus Fusarium.</title>
        <authorList>
            <person name="Kim H.S."/>
            <person name="Lohmar J.M."/>
            <person name="Busman M."/>
            <person name="Brown D.W."/>
            <person name="Naumann T.A."/>
            <person name="Divon H.H."/>
            <person name="Lysoe E."/>
            <person name="Uhlig S."/>
            <person name="Proctor R.H."/>
        </authorList>
    </citation>
    <scope>NUCLEOTIDE SEQUENCE</scope>
    <source>
        <strain evidence="4">NRRL 20472</strain>
    </source>
</reference>
<dbReference type="GO" id="GO:0008270">
    <property type="term" value="F:zinc ion binding"/>
    <property type="evidence" value="ECO:0007669"/>
    <property type="project" value="InterPro"/>
</dbReference>
<gene>
    <name evidence="4" type="ORF">FSARC_5453</name>
</gene>
<dbReference type="OrthoDB" id="4356994at2759"/>
<reference evidence="4" key="2">
    <citation type="submission" date="2020-05" db="EMBL/GenBank/DDBJ databases">
        <authorList>
            <person name="Kim H.-S."/>
            <person name="Proctor R.H."/>
            <person name="Brown D.W."/>
        </authorList>
    </citation>
    <scope>NUCLEOTIDE SEQUENCE</scope>
    <source>
        <strain evidence="4">NRRL 20472</strain>
    </source>
</reference>
<dbReference type="EMBL" id="JABEXW010000263">
    <property type="protein sequence ID" value="KAF4966920.1"/>
    <property type="molecule type" value="Genomic_DNA"/>
</dbReference>
<proteinExistence type="predicted"/>
<name>A0A8H4XA65_9HYPO</name>
<evidence type="ECO:0000259" key="3">
    <source>
        <dbReference type="Pfam" id="PF00172"/>
    </source>
</evidence>
<accession>A0A8H4XA65</accession>
<dbReference type="GO" id="GO:0000981">
    <property type="term" value="F:DNA-binding transcription factor activity, RNA polymerase II-specific"/>
    <property type="evidence" value="ECO:0007669"/>
    <property type="project" value="InterPro"/>
</dbReference>
<evidence type="ECO:0000313" key="5">
    <source>
        <dbReference type="Proteomes" id="UP000622797"/>
    </source>
</evidence>
<protein>
    <recommendedName>
        <fullName evidence="3">Zn(2)-C6 fungal-type domain-containing protein</fullName>
    </recommendedName>
</protein>
<dbReference type="Pfam" id="PF00172">
    <property type="entry name" value="Zn_clus"/>
    <property type="match status" value="1"/>
</dbReference>
<comment type="caution">
    <text evidence="4">The sequence shown here is derived from an EMBL/GenBank/DDBJ whole genome shotgun (WGS) entry which is preliminary data.</text>
</comment>
<evidence type="ECO:0000256" key="2">
    <source>
        <dbReference type="SAM" id="MobiDB-lite"/>
    </source>
</evidence>
<dbReference type="CDD" id="cd00067">
    <property type="entry name" value="GAL4"/>
    <property type="match status" value="1"/>
</dbReference>
<evidence type="ECO:0000313" key="4">
    <source>
        <dbReference type="EMBL" id="KAF4966920.1"/>
    </source>
</evidence>
<evidence type="ECO:0000256" key="1">
    <source>
        <dbReference type="ARBA" id="ARBA00023242"/>
    </source>
</evidence>
<dbReference type="SUPFAM" id="SSF57701">
    <property type="entry name" value="Zn2/Cys6 DNA-binding domain"/>
    <property type="match status" value="1"/>
</dbReference>
<dbReference type="Gene3D" id="4.10.240.10">
    <property type="entry name" value="Zn(2)-C6 fungal-type DNA-binding domain"/>
    <property type="match status" value="1"/>
</dbReference>
<keyword evidence="5" id="KW-1185">Reference proteome</keyword>
<dbReference type="Proteomes" id="UP000622797">
    <property type="component" value="Unassembled WGS sequence"/>
</dbReference>
<keyword evidence="1" id="KW-0539">Nucleus</keyword>
<dbReference type="InterPro" id="IPR036864">
    <property type="entry name" value="Zn2-C6_fun-type_DNA-bd_sf"/>
</dbReference>